<reference evidence="1" key="1">
    <citation type="journal article" date="2015" name="Nature">
        <title>Complex archaea that bridge the gap between prokaryotes and eukaryotes.</title>
        <authorList>
            <person name="Spang A."/>
            <person name="Saw J.H."/>
            <person name="Jorgensen S.L."/>
            <person name="Zaremba-Niedzwiedzka K."/>
            <person name="Martijn J."/>
            <person name="Lind A.E."/>
            <person name="van Eijk R."/>
            <person name="Schleper C."/>
            <person name="Guy L."/>
            <person name="Ettema T.J."/>
        </authorList>
    </citation>
    <scope>NUCLEOTIDE SEQUENCE</scope>
</reference>
<gene>
    <name evidence="1" type="ORF">LCGC14_0385010</name>
</gene>
<proteinExistence type="predicted"/>
<name>A0A0F9T717_9ZZZZ</name>
<dbReference type="EMBL" id="LAZR01000317">
    <property type="protein sequence ID" value="KKN74999.1"/>
    <property type="molecule type" value="Genomic_DNA"/>
</dbReference>
<evidence type="ECO:0000313" key="1">
    <source>
        <dbReference type="EMBL" id="KKN74999.1"/>
    </source>
</evidence>
<protein>
    <submittedName>
        <fullName evidence="1">Uncharacterized protein</fullName>
    </submittedName>
</protein>
<comment type="caution">
    <text evidence="1">The sequence shown here is derived from an EMBL/GenBank/DDBJ whole genome shotgun (WGS) entry which is preliminary data.</text>
</comment>
<organism evidence="1">
    <name type="scientific">marine sediment metagenome</name>
    <dbReference type="NCBI Taxonomy" id="412755"/>
    <lineage>
        <taxon>unclassified sequences</taxon>
        <taxon>metagenomes</taxon>
        <taxon>ecological metagenomes</taxon>
    </lineage>
</organism>
<dbReference type="AlphaFoldDB" id="A0A0F9T717"/>
<sequence>MNIKQAFSCAPDFCNETKPDAKGRVFVAFNCHVNCEFKTMCLKLRGVMESRLNGGLK</sequence>
<accession>A0A0F9T717</accession>